<dbReference type="EMBL" id="BEGY01000053">
    <property type="protein sequence ID" value="GAX80544.1"/>
    <property type="molecule type" value="Genomic_DNA"/>
</dbReference>
<dbReference type="Proteomes" id="UP000232323">
    <property type="component" value="Unassembled WGS sequence"/>
</dbReference>
<gene>
    <name evidence="2" type="ORF">CEUSTIGMA_g7982.t1</name>
</gene>
<evidence type="ECO:0000313" key="3">
    <source>
        <dbReference type="Proteomes" id="UP000232323"/>
    </source>
</evidence>
<feature type="coiled-coil region" evidence="1">
    <location>
        <begin position="99"/>
        <end position="158"/>
    </location>
</feature>
<protein>
    <submittedName>
        <fullName evidence="2">Uncharacterized protein</fullName>
    </submittedName>
</protein>
<organism evidence="2 3">
    <name type="scientific">Chlamydomonas eustigma</name>
    <dbReference type="NCBI Taxonomy" id="1157962"/>
    <lineage>
        <taxon>Eukaryota</taxon>
        <taxon>Viridiplantae</taxon>
        <taxon>Chlorophyta</taxon>
        <taxon>core chlorophytes</taxon>
        <taxon>Chlorophyceae</taxon>
        <taxon>CS clade</taxon>
        <taxon>Chlamydomonadales</taxon>
        <taxon>Chlamydomonadaceae</taxon>
        <taxon>Chlamydomonas</taxon>
    </lineage>
</organism>
<accession>A0A250XBT4</accession>
<feature type="coiled-coil region" evidence="1">
    <location>
        <begin position="214"/>
        <end position="241"/>
    </location>
</feature>
<dbReference type="AlphaFoldDB" id="A0A250XBT4"/>
<evidence type="ECO:0000256" key="1">
    <source>
        <dbReference type="SAM" id="Coils"/>
    </source>
</evidence>
<comment type="caution">
    <text evidence="2">The sequence shown here is derived from an EMBL/GenBank/DDBJ whole genome shotgun (WGS) entry which is preliminary data.</text>
</comment>
<proteinExistence type="predicted"/>
<keyword evidence="1" id="KW-0175">Coiled coil</keyword>
<keyword evidence="3" id="KW-1185">Reference proteome</keyword>
<reference evidence="2 3" key="1">
    <citation type="submission" date="2017-08" db="EMBL/GenBank/DDBJ databases">
        <title>Acidophilic green algal genome provides insights into adaptation to an acidic environment.</title>
        <authorList>
            <person name="Hirooka S."/>
            <person name="Hirose Y."/>
            <person name="Kanesaki Y."/>
            <person name="Higuchi S."/>
            <person name="Fujiwara T."/>
            <person name="Onuma R."/>
            <person name="Era A."/>
            <person name="Ohbayashi R."/>
            <person name="Uzuka A."/>
            <person name="Nozaki H."/>
            <person name="Yoshikawa H."/>
            <person name="Miyagishima S.Y."/>
        </authorList>
    </citation>
    <scope>NUCLEOTIDE SEQUENCE [LARGE SCALE GENOMIC DNA]</scope>
    <source>
        <strain evidence="2 3">NIES-2499</strain>
    </source>
</reference>
<name>A0A250XBT4_9CHLO</name>
<evidence type="ECO:0000313" key="2">
    <source>
        <dbReference type="EMBL" id="GAX80544.1"/>
    </source>
</evidence>
<sequence>MLIAPAEPFDLLQLDSPMSMKEDAQSEVSDFKFHAELEDRLQCAISVLKGCGHSVSAVGMSDMKGVLEKTLALLVDLVRSQQATHEEDMDAADKLRSDIKVVESARSKSEDRAKKLEKELRATQTQLQISEERHLRCEKLARNEKQDLQRQLLESKRRDKNYDHALRRKENEVDQLHKHVREGFVANRTCNTQHQGSDVRSKEQCQKHYIKSDIMAYTERIMELEAEVLNLKAEAQAKIQQHQPRRNGAFDRAESHLIHPATTVSNVLFEAVSDREYMEMNVPAVQHACDMWLRSASEHLLDHKCLAQSPAYPGALHDMIPLLQQSRSLIEQQKQALGRVINAYHAQEQRASLLDDRSKMLEASLEAARAHTVAKLHVPINPATELISTERQQPKLVPSSSVSHVARFHGYPGGEECLNIKVTGVSDGHECFASDKATQMSTHEVREVPRVRRVWGNPQLSASWISPKDQLSESWEDPGGSS</sequence>